<sequence>MRLFLFPPSSSAPSSQQLDMHSPERDQFIHALNSVPPPLRTPSRTIIEVATAGGQITRTSCQGSRTRCWGMGFRPEPVQLEREKAADRGLDPAEVQQQLQQMQLRRVGQDSVAYGRKIEPSMNVGGGIGGYGLPTDFYALKMAEKSAPLAGPPGQQGMQATPAALMGYWQEKQMASVGYVATGVTEQPMYVIQGHPAGGNIYHQPPPQAQMVRPVVGGGSGHGYYAVPQRSPQGIYREHQQKQQQMYSILPQQALTQAQFTKATAGEGVGIVRTSAAVVDTTSYGQVMYAATAGGASPYQGTMGSEDIMRRR</sequence>
<gene>
    <name evidence="1" type="ORF">MLD38_026947</name>
</gene>
<reference evidence="2" key="1">
    <citation type="journal article" date="2023" name="Front. Plant Sci.">
        <title>Chromosomal-level genome assembly of Melastoma candidum provides insights into trichome evolution.</title>
        <authorList>
            <person name="Zhong Y."/>
            <person name="Wu W."/>
            <person name="Sun C."/>
            <person name="Zou P."/>
            <person name="Liu Y."/>
            <person name="Dai S."/>
            <person name="Zhou R."/>
        </authorList>
    </citation>
    <scope>NUCLEOTIDE SEQUENCE [LARGE SCALE GENOMIC DNA]</scope>
</reference>
<comment type="caution">
    <text evidence="1">The sequence shown here is derived from an EMBL/GenBank/DDBJ whole genome shotgun (WGS) entry which is preliminary data.</text>
</comment>
<name>A0ACB9P187_9MYRT</name>
<evidence type="ECO:0000313" key="1">
    <source>
        <dbReference type="EMBL" id="KAI4342307.1"/>
    </source>
</evidence>
<keyword evidence="2" id="KW-1185">Reference proteome</keyword>
<proteinExistence type="predicted"/>
<dbReference type="EMBL" id="CM042886">
    <property type="protein sequence ID" value="KAI4342307.1"/>
    <property type="molecule type" value="Genomic_DNA"/>
</dbReference>
<accession>A0ACB9P187</accession>
<dbReference type="Proteomes" id="UP001057402">
    <property type="component" value="Chromosome 7"/>
</dbReference>
<organism evidence="1 2">
    <name type="scientific">Melastoma candidum</name>
    <dbReference type="NCBI Taxonomy" id="119954"/>
    <lineage>
        <taxon>Eukaryota</taxon>
        <taxon>Viridiplantae</taxon>
        <taxon>Streptophyta</taxon>
        <taxon>Embryophyta</taxon>
        <taxon>Tracheophyta</taxon>
        <taxon>Spermatophyta</taxon>
        <taxon>Magnoliopsida</taxon>
        <taxon>eudicotyledons</taxon>
        <taxon>Gunneridae</taxon>
        <taxon>Pentapetalae</taxon>
        <taxon>rosids</taxon>
        <taxon>malvids</taxon>
        <taxon>Myrtales</taxon>
        <taxon>Melastomataceae</taxon>
        <taxon>Melastomatoideae</taxon>
        <taxon>Melastomateae</taxon>
        <taxon>Melastoma</taxon>
    </lineage>
</organism>
<evidence type="ECO:0000313" key="2">
    <source>
        <dbReference type="Proteomes" id="UP001057402"/>
    </source>
</evidence>
<protein>
    <submittedName>
        <fullName evidence="1">Uncharacterized protein</fullName>
    </submittedName>
</protein>